<protein>
    <submittedName>
        <fullName evidence="2">Autotransporter outer membrane beta-barrel domain-containing protein</fullName>
    </submittedName>
</protein>
<dbReference type="Gene3D" id="2.40.128.130">
    <property type="entry name" value="Autotransporter beta-domain"/>
    <property type="match status" value="1"/>
</dbReference>
<evidence type="ECO:0000259" key="1">
    <source>
        <dbReference type="PROSITE" id="PS51208"/>
    </source>
</evidence>
<dbReference type="GO" id="GO:0019867">
    <property type="term" value="C:outer membrane"/>
    <property type="evidence" value="ECO:0007669"/>
    <property type="project" value="InterPro"/>
</dbReference>
<dbReference type="EMBL" id="WEHW01000011">
    <property type="protein sequence ID" value="KAB7651713.1"/>
    <property type="molecule type" value="Genomic_DNA"/>
</dbReference>
<dbReference type="PROSITE" id="PS51208">
    <property type="entry name" value="AUTOTRANSPORTER"/>
    <property type="match status" value="1"/>
</dbReference>
<dbReference type="RefSeq" id="WP_139687198.1">
    <property type="nucleotide sequence ID" value="NZ_WEHW01000011.1"/>
</dbReference>
<name>A0AAI9SDS8_9BURK</name>
<dbReference type="SMART" id="SM00869">
    <property type="entry name" value="Autotransporter"/>
    <property type="match status" value="1"/>
</dbReference>
<dbReference type="Pfam" id="PF03797">
    <property type="entry name" value="Autotransporter"/>
    <property type="match status" value="1"/>
</dbReference>
<proteinExistence type="predicted"/>
<evidence type="ECO:0000313" key="2">
    <source>
        <dbReference type="EMBL" id="KAB7651713.1"/>
    </source>
</evidence>
<dbReference type="InterPro" id="IPR011050">
    <property type="entry name" value="Pectin_lyase_fold/virulence"/>
</dbReference>
<dbReference type="NCBIfam" id="TIGR01414">
    <property type="entry name" value="autotrans_barl"/>
    <property type="match status" value="1"/>
</dbReference>
<dbReference type="Proteomes" id="UP000469462">
    <property type="component" value="Unassembled WGS sequence"/>
</dbReference>
<dbReference type="InterPro" id="IPR043990">
    <property type="entry name" value="AC_1"/>
</dbReference>
<dbReference type="InterPro" id="IPR005546">
    <property type="entry name" value="Autotransporte_beta"/>
</dbReference>
<dbReference type="SUPFAM" id="SSF103515">
    <property type="entry name" value="Autotransporter"/>
    <property type="match status" value="1"/>
</dbReference>
<keyword evidence="3" id="KW-1185">Reference proteome</keyword>
<gene>
    <name evidence="2" type="ORF">GBM96_04890</name>
</gene>
<dbReference type="InterPro" id="IPR006315">
    <property type="entry name" value="OM_autotransptr_brl_dom"/>
</dbReference>
<comment type="caution">
    <text evidence="2">The sequence shown here is derived from an EMBL/GenBank/DDBJ whole genome shotgun (WGS) entry which is preliminary data.</text>
</comment>
<dbReference type="SUPFAM" id="SSF51126">
    <property type="entry name" value="Pectin lyase-like"/>
    <property type="match status" value="1"/>
</dbReference>
<dbReference type="InterPro" id="IPR036709">
    <property type="entry name" value="Autotransporte_beta_dom_sf"/>
</dbReference>
<organism evidence="2 3">
    <name type="scientific">Sutterella seckii</name>
    <dbReference type="NCBI Taxonomy" id="1944635"/>
    <lineage>
        <taxon>Bacteria</taxon>
        <taxon>Pseudomonadati</taxon>
        <taxon>Pseudomonadota</taxon>
        <taxon>Betaproteobacteria</taxon>
        <taxon>Burkholderiales</taxon>
        <taxon>Sutterellaceae</taxon>
        <taxon>Sutterella</taxon>
    </lineage>
</organism>
<sequence>MNAEFKIVCGDAEKISRVLDKMMCRHGKRSSAGFISQHANKFAARFTGVAAALLAAGLLGAAPHAVLAADRTIVAGSTASIDHEDAFGTDALRLDGTLIATYASDEFNNVLTGNGTFIKKTPAGDSSIPGLTLTNAEAFQGTFELENDSVITFRVDGDFSMASTIKGATSLLVVGTGGKFSLKSADQIAGISRGIDIYDMKFTVDEKAAGKSLLTDDGTVLKVNGQYKLKDLAIRDTTLHFTGLEASGSTIPGLTVDRFRPNGMNRIVIDDALLSKLAVPDGSGKERLTAQDVLTEDQSTDLKAVLIRTDSGIKGSQNAGFTLTDENGNEITQGNKTFGISDKSGVKVADGTYGYSGSMTENEVGISWLLREVSILEGKTLELSGKARADNTLSAKLTGSGNFTASSGAITLAAENDYTGVTTVNAGAEIIAANDKSLGRTSGLKNRGIVTLDGQKIAVDGRTENSGTINVGMGTFTTTSYTGTAGSVIAVDALVSENAATSGKFVVTGAASGRSRLNLNLLDGSLDRAVAGIDVIQLGEGSTLELELSESVKAGDYYYRLMKTDDGSGYYLVGSLTDGGTTAMTTSELMTPENGSRAALAFMNQRTFDFGLNTHIGEKPYVDLLTGERKTTTLWLVQSGSWSRMDDASGQLKNKGHMFTTNLGGDILAWNTANGRASVGFLGGWADGSYDVDSNVTGLKADADMRGWSLGAYAAWQPAGESGLFANAQIRWNDFTNEVKGQDLAKEKYHARGISLGMEAGWNQRLWTKAASDGGRRTVWDAAPFGRVAWSGVSADDHTDAYGHRFSVEDDGSAAITLGVRTSFAFGVKGEKPHAAEQLVRVYAEGAWVHNTGTFESTVVSRKGSSRAEFGIDDYGQFRLGAEGEFAKNFFLRGDVSHEAGRESYSSTGFTIGAKYVF</sequence>
<feature type="domain" description="Autotransporter" evidence="1">
    <location>
        <begin position="627"/>
        <end position="918"/>
    </location>
</feature>
<evidence type="ECO:0000313" key="3">
    <source>
        <dbReference type="Proteomes" id="UP000469462"/>
    </source>
</evidence>
<accession>A0AAI9SDS8</accession>
<dbReference type="AlphaFoldDB" id="A0AAI9SDS8"/>
<dbReference type="Pfam" id="PF18883">
    <property type="entry name" value="AC_1"/>
    <property type="match status" value="1"/>
</dbReference>
<reference evidence="2 3" key="1">
    <citation type="submission" date="2019-10" db="EMBL/GenBank/DDBJ databases">
        <title>Genome diversity of Sutterella seckii.</title>
        <authorList>
            <person name="Chaplin A.V."/>
            <person name="Sokolova S.R."/>
            <person name="Mosin K.A."/>
            <person name="Ivanova E.L."/>
            <person name="Kochetkova T.O."/>
            <person name="Goltsov A.Y."/>
            <person name="Trofimov D.Y."/>
            <person name="Efimov B.A."/>
        </authorList>
    </citation>
    <scope>NUCLEOTIDE SEQUENCE [LARGE SCALE GENOMIC DNA]</scope>
    <source>
        <strain evidence="2 3">ASD3426</strain>
    </source>
</reference>